<evidence type="ECO:0000256" key="5">
    <source>
        <dbReference type="ARBA" id="ARBA00008310"/>
    </source>
</evidence>
<dbReference type="InterPro" id="IPR036188">
    <property type="entry name" value="FAD/NAD-bd_sf"/>
</dbReference>
<dbReference type="PANTHER" id="PTHR42923:SF3">
    <property type="entry name" value="PROTOPORPHYRINOGEN OXIDASE"/>
    <property type="match status" value="1"/>
</dbReference>
<keyword evidence="15" id="KW-1185">Reference proteome</keyword>
<gene>
    <name evidence="14" type="primary">hemG</name>
    <name evidence="14" type="ORF">ACFQGU_10350</name>
</gene>
<dbReference type="GO" id="GO:0004729">
    <property type="term" value="F:oxygen-dependent protoporphyrinogen oxidase activity"/>
    <property type="evidence" value="ECO:0007669"/>
    <property type="project" value="UniProtKB-EC"/>
</dbReference>
<evidence type="ECO:0000256" key="10">
    <source>
        <dbReference type="ARBA" id="ARBA00023002"/>
    </source>
</evidence>
<dbReference type="Gene3D" id="3.90.660.20">
    <property type="entry name" value="Protoporphyrinogen oxidase, mitochondrial, domain 2"/>
    <property type="match status" value="1"/>
</dbReference>
<evidence type="ECO:0000256" key="12">
    <source>
        <dbReference type="RuleBase" id="RU364052"/>
    </source>
</evidence>
<protein>
    <recommendedName>
        <fullName evidence="7 12">Coproporphyrinogen III oxidase</fullName>
        <ecNumber evidence="6 12">1.3.3.15</ecNumber>
    </recommendedName>
</protein>
<evidence type="ECO:0000313" key="14">
    <source>
        <dbReference type="EMBL" id="MFC6238281.1"/>
    </source>
</evidence>
<dbReference type="Gene3D" id="1.10.3110.10">
    <property type="entry name" value="protoporphyrinogen ix oxidase, domain 3"/>
    <property type="match status" value="1"/>
</dbReference>
<keyword evidence="12" id="KW-0963">Cytoplasm</keyword>
<dbReference type="InterPro" id="IPR004572">
    <property type="entry name" value="Protoporphyrinogen_oxidase"/>
</dbReference>
<name>A0ABW1T0P7_9ACTN</name>
<evidence type="ECO:0000256" key="8">
    <source>
        <dbReference type="ARBA" id="ARBA00022630"/>
    </source>
</evidence>
<accession>A0ABW1T0P7</accession>
<dbReference type="NCBIfam" id="TIGR00562">
    <property type="entry name" value="proto_IX_ox"/>
    <property type="match status" value="1"/>
</dbReference>
<dbReference type="Gene3D" id="3.50.50.60">
    <property type="entry name" value="FAD/NAD(P)-binding domain"/>
    <property type="match status" value="1"/>
</dbReference>
<organism evidence="14 15">
    <name type="scientific">Longivirga aurantiaca</name>
    <dbReference type="NCBI Taxonomy" id="1837743"/>
    <lineage>
        <taxon>Bacteria</taxon>
        <taxon>Bacillati</taxon>
        <taxon>Actinomycetota</taxon>
        <taxon>Actinomycetes</taxon>
        <taxon>Sporichthyales</taxon>
        <taxon>Sporichthyaceae</taxon>
        <taxon>Longivirga</taxon>
    </lineage>
</organism>
<keyword evidence="9 12" id="KW-0274">FAD</keyword>
<comment type="subcellular location">
    <subcellularLocation>
        <location evidence="12">Cytoplasm</location>
    </subcellularLocation>
</comment>
<dbReference type="Proteomes" id="UP001596138">
    <property type="component" value="Unassembled WGS sequence"/>
</dbReference>
<keyword evidence="8 12" id="KW-0285">Flavoprotein</keyword>
<evidence type="ECO:0000256" key="2">
    <source>
        <dbReference type="ARBA" id="ARBA00001974"/>
    </source>
</evidence>
<comment type="caution">
    <text evidence="14">The sequence shown here is derived from an EMBL/GenBank/DDBJ whole genome shotgun (WGS) entry which is preliminary data.</text>
</comment>
<sequence>MTAPTPDRRPHVVIVGGGISGLAAAWRLARLRHDLDITVLEGSPSVGGKLRVSELEGIAVDEGAESMIATRPEAVALAREVGLGDDLVHPAVAAPSLFLDNDLVPLPSGLMMGVPTDLTSLARSGVITPQGLARIPLDHVLPATRIGDDISIGEYVARRVGPEVVVKLVAPLLMGVYADRPVNISMRVAAPALFAAAQQERSLLEAAKAARSRSTAIATAGPVFAGIRGGVGRFPVVLAERLVAAGVTIETGVSVRDVVRAPRGWRVETGATNDVRSIDADAVILAVPAPVAARLAKGLSVQAEAELSELEVTSVAVVTHLYRRDDLPAGDLPEGSGYLTPSDARRPVKAATFASHKWQWIDDAVAPRGLAAVRCSMGMADDVEVLQRDDDDLARLAADDLAFAARLGRARPVASRVTRWGGGLPRYAVGHVDRAERIVAALQSLPGMAVCGAAYDGVGIAACIGRADKAATHISQGLGSHGEWRHG</sequence>
<evidence type="ECO:0000256" key="3">
    <source>
        <dbReference type="ARBA" id="ARBA00002185"/>
    </source>
</evidence>
<comment type="similarity">
    <text evidence="5 12">Belongs to the protoporphyrinogen/coproporphyrinogen oxidase family. Coproporphyrinogen III oxidase subfamily.</text>
</comment>
<evidence type="ECO:0000256" key="11">
    <source>
        <dbReference type="ARBA" id="ARBA00023133"/>
    </source>
</evidence>
<comment type="cofactor">
    <cofactor evidence="2 12">
        <name>FAD</name>
        <dbReference type="ChEBI" id="CHEBI:57692"/>
    </cofactor>
</comment>
<keyword evidence="10 12" id="KW-0560">Oxidoreductase</keyword>
<feature type="domain" description="Amine oxidase" evidence="13">
    <location>
        <begin position="19"/>
        <end position="474"/>
    </location>
</feature>
<reference evidence="15" key="1">
    <citation type="journal article" date="2019" name="Int. J. Syst. Evol. Microbiol.">
        <title>The Global Catalogue of Microorganisms (GCM) 10K type strain sequencing project: providing services to taxonomists for standard genome sequencing and annotation.</title>
        <authorList>
            <consortium name="The Broad Institute Genomics Platform"/>
            <consortium name="The Broad Institute Genome Sequencing Center for Infectious Disease"/>
            <person name="Wu L."/>
            <person name="Ma J."/>
        </authorList>
    </citation>
    <scope>NUCLEOTIDE SEQUENCE [LARGE SCALE GENOMIC DNA]</scope>
    <source>
        <strain evidence="15">CGMCC 4.7317</strain>
    </source>
</reference>
<evidence type="ECO:0000313" key="15">
    <source>
        <dbReference type="Proteomes" id="UP001596138"/>
    </source>
</evidence>
<dbReference type="PANTHER" id="PTHR42923">
    <property type="entry name" value="PROTOPORPHYRINOGEN OXIDASE"/>
    <property type="match status" value="1"/>
</dbReference>
<comment type="function">
    <text evidence="3 12">Involved in coproporphyrin-dependent heme b biosynthesis. Catalyzes the oxidation of coproporphyrinogen III to coproporphyrin III.</text>
</comment>
<evidence type="ECO:0000256" key="4">
    <source>
        <dbReference type="ARBA" id="ARBA00004744"/>
    </source>
</evidence>
<proteinExistence type="inferred from homology"/>
<dbReference type="RefSeq" id="WP_386766360.1">
    <property type="nucleotide sequence ID" value="NZ_JBHSTI010000008.1"/>
</dbReference>
<dbReference type="EMBL" id="JBHSTI010000008">
    <property type="protein sequence ID" value="MFC6238281.1"/>
    <property type="molecule type" value="Genomic_DNA"/>
</dbReference>
<evidence type="ECO:0000256" key="1">
    <source>
        <dbReference type="ARBA" id="ARBA00001755"/>
    </source>
</evidence>
<dbReference type="EC" id="1.3.3.15" evidence="6 12"/>
<comment type="pathway">
    <text evidence="4 12">Porphyrin-containing compound metabolism; protoheme biosynthesis.</text>
</comment>
<keyword evidence="11 12" id="KW-0350">Heme biosynthesis</keyword>
<evidence type="ECO:0000256" key="6">
    <source>
        <dbReference type="ARBA" id="ARBA00012402"/>
    </source>
</evidence>
<evidence type="ECO:0000259" key="13">
    <source>
        <dbReference type="Pfam" id="PF01593"/>
    </source>
</evidence>
<dbReference type="SUPFAM" id="SSF51905">
    <property type="entry name" value="FAD/NAD(P)-binding domain"/>
    <property type="match status" value="1"/>
</dbReference>
<dbReference type="InterPro" id="IPR050464">
    <property type="entry name" value="Zeta_carotene_desat/Oxidored"/>
</dbReference>
<dbReference type="Pfam" id="PF01593">
    <property type="entry name" value="Amino_oxidase"/>
    <property type="match status" value="1"/>
</dbReference>
<evidence type="ECO:0000256" key="9">
    <source>
        <dbReference type="ARBA" id="ARBA00022827"/>
    </source>
</evidence>
<dbReference type="SUPFAM" id="SSF54373">
    <property type="entry name" value="FAD-linked reductases, C-terminal domain"/>
    <property type="match status" value="1"/>
</dbReference>
<comment type="catalytic activity">
    <reaction evidence="1">
        <text>coproporphyrinogen III + 3 O2 = coproporphyrin III + 3 H2O2</text>
        <dbReference type="Rhea" id="RHEA:43436"/>
        <dbReference type="ChEBI" id="CHEBI:15379"/>
        <dbReference type="ChEBI" id="CHEBI:16240"/>
        <dbReference type="ChEBI" id="CHEBI:57309"/>
        <dbReference type="ChEBI" id="CHEBI:131725"/>
        <dbReference type="EC" id="1.3.3.15"/>
    </reaction>
    <physiologicalReaction direction="left-to-right" evidence="1">
        <dbReference type="Rhea" id="RHEA:43437"/>
    </physiologicalReaction>
</comment>
<dbReference type="InterPro" id="IPR002937">
    <property type="entry name" value="Amino_oxidase"/>
</dbReference>
<evidence type="ECO:0000256" key="7">
    <source>
        <dbReference type="ARBA" id="ARBA00019046"/>
    </source>
</evidence>